<feature type="compositionally biased region" description="Basic and acidic residues" evidence="1">
    <location>
        <begin position="298"/>
        <end position="312"/>
    </location>
</feature>
<dbReference type="SUPFAM" id="SSF53098">
    <property type="entry name" value="Ribonuclease H-like"/>
    <property type="match status" value="1"/>
</dbReference>
<dbReference type="GO" id="GO:0008408">
    <property type="term" value="F:3'-5' exonuclease activity"/>
    <property type="evidence" value="ECO:0007669"/>
    <property type="project" value="InterPro"/>
</dbReference>
<sequence>MSDNEYVLCADPVAVSAAVQALSRYSHLVVDCEGDQLGCKGGRLSLLTIRPASDDSVPTYIFDLLSLKRRNMRRVFDLLRFSFCIKIVFDGRMDYSALWHEYNIAIFGVIDMQLADLHSRQARRETEAKRLERLSAYLPLSMIKKKPGECRALNRLSGLGNCVQEHLRSNESKGSVDHKRWLERPLSSEQPDYAAEDVRLIGKIYKYFKAHEYLEENLPEQSERYVTLWKAQRPEKDRYFNSHCLLPLDIIDYDASRPTKQCDGCERILATQCFPREVASSDGIYCWVCNAILRKKENDKRKRDNRKRDNAGRGKRRR</sequence>
<dbReference type="InterPro" id="IPR002562">
    <property type="entry name" value="3'-5'_exonuclease_dom"/>
</dbReference>
<dbReference type="PANTHER" id="PTHR43040:SF1">
    <property type="entry name" value="RIBONUCLEASE D"/>
    <property type="match status" value="1"/>
</dbReference>
<dbReference type="PANTHER" id="PTHR43040">
    <property type="entry name" value="RIBONUCLEASE D"/>
    <property type="match status" value="1"/>
</dbReference>
<evidence type="ECO:0000313" key="3">
    <source>
        <dbReference type="EMBL" id="KAK0494076.1"/>
    </source>
</evidence>
<accession>A0AA39Q2A4</accession>
<dbReference type="InterPro" id="IPR012337">
    <property type="entry name" value="RNaseH-like_sf"/>
</dbReference>
<dbReference type="InterPro" id="IPR036397">
    <property type="entry name" value="RNaseH_sf"/>
</dbReference>
<proteinExistence type="predicted"/>
<dbReference type="GO" id="GO:0003676">
    <property type="term" value="F:nucleic acid binding"/>
    <property type="evidence" value="ECO:0007669"/>
    <property type="project" value="InterPro"/>
</dbReference>
<evidence type="ECO:0000256" key="1">
    <source>
        <dbReference type="SAM" id="MobiDB-lite"/>
    </source>
</evidence>
<dbReference type="Pfam" id="PF01612">
    <property type="entry name" value="DNA_pol_A_exo1"/>
    <property type="match status" value="1"/>
</dbReference>
<dbReference type="AlphaFoldDB" id="A0AA39Q2A4"/>
<evidence type="ECO:0000313" key="4">
    <source>
        <dbReference type="Proteomes" id="UP001175228"/>
    </source>
</evidence>
<dbReference type="Gene3D" id="3.30.420.10">
    <property type="entry name" value="Ribonuclease H-like superfamily/Ribonuclease H"/>
    <property type="match status" value="1"/>
</dbReference>
<gene>
    <name evidence="3" type="ORF">EDD18DRAFT_1077818</name>
</gene>
<protein>
    <submittedName>
        <fullName evidence="3">Ribonuclease H-like domain-containing protein</fullName>
    </submittedName>
</protein>
<dbReference type="EMBL" id="JAUEPU010000022">
    <property type="protein sequence ID" value="KAK0494076.1"/>
    <property type="molecule type" value="Genomic_DNA"/>
</dbReference>
<reference evidence="3" key="1">
    <citation type="submission" date="2023-06" db="EMBL/GenBank/DDBJ databases">
        <authorList>
            <consortium name="Lawrence Berkeley National Laboratory"/>
            <person name="Ahrendt S."/>
            <person name="Sahu N."/>
            <person name="Indic B."/>
            <person name="Wong-Bajracharya J."/>
            <person name="Merenyi Z."/>
            <person name="Ke H.-M."/>
            <person name="Monk M."/>
            <person name="Kocsube S."/>
            <person name="Drula E."/>
            <person name="Lipzen A."/>
            <person name="Balint B."/>
            <person name="Henrissat B."/>
            <person name="Andreopoulos B."/>
            <person name="Martin F.M."/>
            <person name="Harder C.B."/>
            <person name="Rigling D."/>
            <person name="Ford K.L."/>
            <person name="Foster G.D."/>
            <person name="Pangilinan J."/>
            <person name="Papanicolaou A."/>
            <person name="Barry K."/>
            <person name="LaButti K."/>
            <person name="Viragh M."/>
            <person name="Koriabine M."/>
            <person name="Yan M."/>
            <person name="Riley R."/>
            <person name="Champramary S."/>
            <person name="Plett K.L."/>
            <person name="Tsai I.J."/>
            <person name="Slot J."/>
            <person name="Sipos G."/>
            <person name="Plett J."/>
            <person name="Nagy L.G."/>
            <person name="Grigoriev I.V."/>
        </authorList>
    </citation>
    <scope>NUCLEOTIDE SEQUENCE</scope>
    <source>
        <strain evidence="3">HWK02</strain>
    </source>
</reference>
<dbReference type="GO" id="GO:0006139">
    <property type="term" value="P:nucleobase-containing compound metabolic process"/>
    <property type="evidence" value="ECO:0007669"/>
    <property type="project" value="InterPro"/>
</dbReference>
<dbReference type="Proteomes" id="UP001175228">
    <property type="component" value="Unassembled WGS sequence"/>
</dbReference>
<organism evidence="3 4">
    <name type="scientific">Armillaria luteobubalina</name>
    <dbReference type="NCBI Taxonomy" id="153913"/>
    <lineage>
        <taxon>Eukaryota</taxon>
        <taxon>Fungi</taxon>
        <taxon>Dikarya</taxon>
        <taxon>Basidiomycota</taxon>
        <taxon>Agaricomycotina</taxon>
        <taxon>Agaricomycetes</taxon>
        <taxon>Agaricomycetidae</taxon>
        <taxon>Agaricales</taxon>
        <taxon>Marasmiineae</taxon>
        <taxon>Physalacriaceae</taxon>
        <taxon>Armillaria</taxon>
    </lineage>
</organism>
<feature type="domain" description="3'-5' exonuclease" evidence="2">
    <location>
        <begin position="11"/>
        <end position="209"/>
    </location>
</feature>
<comment type="caution">
    <text evidence="3">The sequence shown here is derived from an EMBL/GenBank/DDBJ whole genome shotgun (WGS) entry which is preliminary data.</text>
</comment>
<evidence type="ECO:0000259" key="2">
    <source>
        <dbReference type="Pfam" id="PF01612"/>
    </source>
</evidence>
<name>A0AA39Q2A4_9AGAR</name>
<feature type="region of interest" description="Disordered" evidence="1">
    <location>
        <begin position="298"/>
        <end position="318"/>
    </location>
</feature>
<keyword evidence="4" id="KW-1185">Reference proteome</keyword>